<dbReference type="SMART" id="SM00487">
    <property type="entry name" value="DEXDc"/>
    <property type="match status" value="1"/>
</dbReference>
<evidence type="ECO:0000256" key="7">
    <source>
        <dbReference type="SAM" id="MobiDB-lite"/>
    </source>
</evidence>
<name>A0A7Y9I6A6_9ACTN</name>
<proteinExistence type="inferred from homology"/>
<feature type="domain" description="Helicase ATP-binding" evidence="8">
    <location>
        <begin position="48"/>
        <end position="219"/>
    </location>
</feature>
<keyword evidence="2" id="KW-0378">Hydrolase</keyword>
<dbReference type="InterPro" id="IPR011545">
    <property type="entry name" value="DEAD/DEAH_box_helicase_dom"/>
</dbReference>
<dbReference type="PANTHER" id="PTHR47959:SF13">
    <property type="entry name" value="ATP-DEPENDENT RNA HELICASE RHLE"/>
    <property type="match status" value="1"/>
</dbReference>
<dbReference type="Pfam" id="PF00270">
    <property type="entry name" value="DEAD"/>
    <property type="match status" value="1"/>
</dbReference>
<dbReference type="InterPro" id="IPR014014">
    <property type="entry name" value="RNA_helicase_DEAD_Q_motif"/>
</dbReference>
<keyword evidence="4" id="KW-0067">ATP-binding</keyword>
<dbReference type="GO" id="GO:0003676">
    <property type="term" value="F:nucleic acid binding"/>
    <property type="evidence" value="ECO:0007669"/>
    <property type="project" value="InterPro"/>
</dbReference>
<feature type="domain" description="Helicase C-terminal" evidence="9">
    <location>
        <begin position="239"/>
        <end position="388"/>
    </location>
</feature>
<dbReference type="InterPro" id="IPR050079">
    <property type="entry name" value="DEAD_box_RNA_helicase"/>
</dbReference>
<evidence type="ECO:0000256" key="6">
    <source>
        <dbReference type="PROSITE-ProRule" id="PRU00552"/>
    </source>
</evidence>
<dbReference type="InterPro" id="IPR044742">
    <property type="entry name" value="DEAD/DEAH_RhlB"/>
</dbReference>
<comment type="similarity">
    <text evidence="5">Belongs to the DEAD box helicase family.</text>
</comment>
<keyword evidence="3 11" id="KW-0347">Helicase</keyword>
<evidence type="ECO:0000259" key="8">
    <source>
        <dbReference type="PROSITE" id="PS51192"/>
    </source>
</evidence>
<dbReference type="AlphaFoldDB" id="A0A7Y9I6A6"/>
<dbReference type="InterPro" id="IPR027417">
    <property type="entry name" value="P-loop_NTPase"/>
</dbReference>
<dbReference type="EMBL" id="JACCBU010000001">
    <property type="protein sequence ID" value="NYE71030.1"/>
    <property type="molecule type" value="Genomic_DNA"/>
</dbReference>
<dbReference type="InterPro" id="IPR001650">
    <property type="entry name" value="Helicase_C-like"/>
</dbReference>
<keyword evidence="1" id="KW-0547">Nucleotide-binding</keyword>
<evidence type="ECO:0000256" key="2">
    <source>
        <dbReference type="ARBA" id="ARBA00022801"/>
    </source>
</evidence>
<comment type="caution">
    <text evidence="11">The sequence shown here is derived from an EMBL/GenBank/DDBJ whole genome shotgun (WGS) entry which is preliminary data.</text>
</comment>
<evidence type="ECO:0000256" key="1">
    <source>
        <dbReference type="ARBA" id="ARBA00022741"/>
    </source>
</evidence>
<dbReference type="PANTHER" id="PTHR47959">
    <property type="entry name" value="ATP-DEPENDENT RNA HELICASE RHLE-RELATED"/>
    <property type="match status" value="1"/>
</dbReference>
<evidence type="ECO:0000313" key="12">
    <source>
        <dbReference type="Proteomes" id="UP000569914"/>
    </source>
</evidence>
<dbReference type="GO" id="GO:0005524">
    <property type="term" value="F:ATP binding"/>
    <property type="evidence" value="ECO:0007669"/>
    <property type="project" value="UniProtKB-KW"/>
</dbReference>
<keyword evidence="12" id="KW-1185">Reference proteome</keyword>
<dbReference type="Proteomes" id="UP000569914">
    <property type="component" value="Unassembled WGS sequence"/>
</dbReference>
<dbReference type="InterPro" id="IPR014001">
    <property type="entry name" value="Helicase_ATP-bd"/>
</dbReference>
<dbReference type="Pfam" id="PF00271">
    <property type="entry name" value="Helicase_C"/>
    <property type="match status" value="1"/>
</dbReference>
<reference evidence="11 12" key="1">
    <citation type="submission" date="2020-07" db="EMBL/GenBank/DDBJ databases">
        <title>Sequencing the genomes of 1000 actinobacteria strains.</title>
        <authorList>
            <person name="Klenk H.-P."/>
        </authorList>
    </citation>
    <scope>NUCLEOTIDE SEQUENCE [LARGE SCALE GENOMIC DNA]</scope>
    <source>
        <strain evidence="11 12">DSM 22083</strain>
    </source>
</reference>
<dbReference type="SMART" id="SM00490">
    <property type="entry name" value="HELICc"/>
    <property type="match status" value="1"/>
</dbReference>
<evidence type="ECO:0000256" key="5">
    <source>
        <dbReference type="ARBA" id="ARBA00038437"/>
    </source>
</evidence>
<feature type="short sequence motif" description="Q motif" evidence="6">
    <location>
        <begin position="17"/>
        <end position="45"/>
    </location>
</feature>
<sequence length="462" mass="48372">MTWTGPEETAEADATGSGFADFGLPEPLLGVLAGNGIKDPFPIQAATIPDALAGRDVLGRAQTGSGKTLGFGLPLLARLSGTASRLPRGLILVPTRELALQVADAIAPLAKSVGLSVTLIAGGMPYGPQRRAFEQGVDVVVATPGRLIDLLDQAICDLSKIEITVLDEADHMADLGFLPAVTTLLDTVPAGGQRLLFSATLDSGINRLVRTYLSDPATHQVDSDRASVATMSHHVVHVQPKDKTVLTAELAARDGRTVIFVRTQRGADRIAGQLREAGVTAGALHGGLTQGARTRILAAFKEGRIPALVATDVAARGIHVDDVGLVLQVDPPNGPKEYLHRAGRTARAGGSGAVVTLALPHQRRELDRLTRQAGVKATPVIGESGDPALVDATGARTPTGEPISDADYQRLISPPKPPRGAGRTGQRPFRGRQGSGGRKGFGDRRGSGDRRRPRRDDSAALR</sequence>
<gene>
    <name evidence="11" type="ORF">BKA15_002359</name>
</gene>
<feature type="compositionally biased region" description="Basic and acidic residues" evidence="7">
    <location>
        <begin position="440"/>
        <end position="462"/>
    </location>
</feature>
<evidence type="ECO:0000256" key="3">
    <source>
        <dbReference type="ARBA" id="ARBA00022806"/>
    </source>
</evidence>
<evidence type="ECO:0000259" key="10">
    <source>
        <dbReference type="PROSITE" id="PS51195"/>
    </source>
</evidence>
<dbReference type="CDD" id="cd00268">
    <property type="entry name" value="DEADc"/>
    <property type="match status" value="1"/>
</dbReference>
<dbReference type="PROSITE" id="PS51194">
    <property type="entry name" value="HELICASE_CTER"/>
    <property type="match status" value="1"/>
</dbReference>
<feature type="domain" description="DEAD-box RNA helicase Q" evidence="10">
    <location>
        <begin position="17"/>
        <end position="45"/>
    </location>
</feature>
<dbReference type="PROSITE" id="PS51195">
    <property type="entry name" value="Q_MOTIF"/>
    <property type="match status" value="1"/>
</dbReference>
<dbReference type="RefSeq" id="WP_218871233.1">
    <property type="nucleotide sequence ID" value="NZ_JACCBU010000001.1"/>
</dbReference>
<dbReference type="CDD" id="cd18787">
    <property type="entry name" value="SF2_C_DEAD"/>
    <property type="match status" value="1"/>
</dbReference>
<organism evidence="11 12">
    <name type="scientific">Microlunatus parietis</name>
    <dbReference type="NCBI Taxonomy" id="682979"/>
    <lineage>
        <taxon>Bacteria</taxon>
        <taxon>Bacillati</taxon>
        <taxon>Actinomycetota</taxon>
        <taxon>Actinomycetes</taxon>
        <taxon>Propionibacteriales</taxon>
        <taxon>Propionibacteriaceae</taxon>
        <taxon>Microlunatus</taxon>
    </lineage>
</organism>
<dbReference type="GO" id="GO:0003724">
    <property type="term" value="F:RNA helicase activity"/>
    <property type="evidence" value="ECO:0007669"/>
    <property type="project" value="InterPro"/>
</dbReference>
<dbReference type="GO" id="GO:0016787">
    <property type="term" value="F:hydrolase activity"/>
    <property type="evidence" value="ECO:0007669"/>
    <property type="project" value="UniProtKB-KW"/>
</dbReference>
<protein>
    <submittedName>
        <fullName evidence="11">Superfamily II DNA/RNA helicase</fullName>
    </submittedName>
</protein>
<evidence type="ECO:0000259" key="9">
    <source>
        <dbReference type="PROSITE" id="PS51194"/>
    </source>
</evidence>
<dbReference type="PROSITE" id="PS51192">
    <property type="entry name" value="HELICASE_ATP_BIND_1"/>
    <property type="match status" value="1"/>
</dbReference>
<dbReference type="Gene3D" id="3.40.50.300">
    <property type="entry name" value="P-loop containing nucleotide triphosphate hydrolases"/>
    <property type="match status" value="2"/>
</dbReference>
<feature type="region of interest" description="Disordered" evidence="7">
    <location>
        <begin position="377"/>
        <end position="462"/>
    </location>
</feature>
<dbReference type="SUPFAM" id="SSF52540">
    <property type="entry name" value="P-loop containing nucleoside triphosphate hydrolases"/>
    <property type="match status" value="1"/>
</dbReference>
<dbReference type="GO" id="GO:0005829">
    <property type="term" value="C:cytosol"/>
    <property type="evidence" value="ECO:0007669"/>
    <property type="project" value="TreeGrafter"/>
</dbReference>
<evidence type="ECO:0000313" key="11">
    <source>
        <dbReference type="EMBL" id="NYE71030.1"/>
    </source>
</evidence>
<evidence type="ECO:0000256" key="4">
    <source>
        <dbReference type="ARBA" id="ARBA00022840"/>
    </source>
</evidence>
<accession>A0A7Y9I6A6</accession>